<reference evidence="4" key="1">
    <citation type="journal article" date="2019" name="Int. J. Syst. Evol. Microbiol.">
        <title>The Global Catalogue of Microorganisms (GCM) 10K type strain sequencing project: providing services to taxonomists for standard genome sequencing and annotation.</title>
        <authorList>
            <consortium name="The Broad Institute Genomics Platform"/>
            <consortium name="The Broad Institute Genome Sequencing Center for Infectious Disease"/>
            <person name="Wu L."/>
            <person name="Ma J."/>
        </authorList>
    </citation>
    <scope>NUCLEOTIDE SEQUENCE [LARGE SCALE GENOMIC DNA]</scope>
    <source>
        <strain evidence="4">JCM 8201</strain>
    </source>
</reference>
<dbReference type="PROSITE" id="PS01040">
    <property type="entry name" value="SBP_BACTERIAL_5"/>
    <property type="match status" value="1"/>
</dbReference>
<organism evidence="3 4">
    <name type="scientific">Actinocorallia aurantiaca</name>
    <dbReference type="NCBI Taxonomy" id="46204"/>
    <lineage>
        <taxon>Bacteria</taxon>
        <taxon>Bacillati</taxon>
        <taxon>Actinomycetota</taxon>
        <taxon>Actinomycetes</taxon>
        <taxon>Streptosporangiales</taxon>
        <taxon>Thermomonosporaceae</taxon>
        <taxon>Actinocorallia</taxon>
    </lineage>
</organism>
<dbReference type="InterPro" id="IPR000914">
    <property type="entry name" value="SBP_5_dom"/>
</dbReference>
<proteinExistence type="predicted"/>
<comment type="caution">
    <text evidence="3">The sequence shown here is derived from an EMBL/GenBank/DDBJ whole genome shotgun (WGS) entry which is preliminary data.</text>
</comment>
<dbReference type="Proteomes" id="UP001501842">
    <property type="component" value="Unassembled WGS sequence"/>
</dbReference>
<evidence type="ECO:0000259" key="2">
    <source>
        <dbReference type="Pfam" id="PF00496"/>
    </source>
</evidence>
<feature type="domain" description="Solute-binding protein family 5" evidence="2">
    <location>
        <begin position="11"/>
        <end position="235"/>
    </location>
</feature>
<dbReference type="PANTHER" id="PTHR30290:SF81">
    <property type="entry name" value="OLIGOPEPTIDE-BINDING PROTEIN OPPA"/>
    <property type="match status" value="1"/>
</dbReference>
<dbReference type="RefSeq" id="WP_344455092.1">
    <property type="nucleotide sequence ID" value="NZ_BAAATZ010000029.1"/>
</dbReference>
<name>A0ABP6H2Z8_9ACTN</name>
<dbReference type="Pfam" id="PF00496">
    <property type="entry name" value="SBP_bac_5"/>
    <property type="match status" value="1"/>
</dbReference>
<dbReference type="EMBL" id="BAAATZ010000029">
    <property type="protein sequence ID" value="GAA2734999.1"/>
    <property type="molecule type" value="Genomic_DNA"/>
</dbReference>
<evidence type="ECO:0000313" key="4">
    <source>
        <dbReference type="Proteomes" id="UP001501842"/>
    </source>
</evidence>
<dbReference type="Gene3D" id="3.40.190.10">
    <property type="entry name" value="Periplasmic binding protein-like II"/>
    <property type="match status" value="1"/>
</dbReference>
<protein>
    <recommendedName>
        <fullName evidence="2">Solute-binding protein family 5 domain-containing protein</fullName>
    </recommendedName>
</protein>
<dbReference type="InterPro" id="IPR023765">
    <property type="entry name" value="SBP_5_CS"/>
</dbReference>
<dbReference type="Gene3D" id="3.10.105.10">
    <property type="entry name" value="Dipeptide-binding Protein, Domain 3"/>
    <property type="match status" value="1"/>
</dbReference>
<dbReference type="PANTHER" id="PTHR30290">
    <property type="entry name" value="PERIPLASMIC BINDING COMPONENT OF ABC TRANSPORTER"/>
    <property type="match status" value="1"/>
</dbReference>
<gene>
    <name evidence="3" type="ORF">GCM10010439_58670</name>
</gene>
<dbReference type="SUPFAM" id="SSF53850">
    <property type="entry name" value="Periplasmic binding protein-like II"/>
    <property type="match status" value="1"/>
</dbReference>
<accession>A0ABP6H2Z8</accession>
<sequence>MRYDFKDRSWKPKLAESLTSDDNVTWTLKLREGVKFADGTPYDADAVIGSLNHYMKKYGYQSTTMLANQTKMKKIDDRTVEFTNAGPWATFPAMLAGGPGMIMAPSSYKDPKAFKPVGDGPFELEAYKHGEELVLKSRADYWDGKPHLEKLRFVWLGADDAKLESLKSGGVDAAYIRSAQTTEQAIKDGSGGMMFVVGAGSQITVNMRKDRPGTDKRVRQAIQLAFDNKAYAALVH</sequence>
<dbReference type="CDD" id="cd00995">
    <property type="entry name" value="PBP2_NikA_DppA_OppA_like"/>
    <property type="match status" value="1"/>
</dbReference>
<evidence type="ECO:0000256" key="1">
    <source>
        <dbReference type="ARBA" id="ARBA00004193"/>
    </source>
</evidence>
<dbReference type="InterPro" id="IPR039424">
    <property type="entry name" value="SBP_5"/>
</dbReference>
<evidence type="ECO:0000313" key="3">
    <source>
        <dbReference type="EMBL" id="GAA2734999.1"/>
    </source>
</evidence>
<comment type="subcellular location">
    <subcellularLocation>
        <location evidence="1">Cell membrane</location>
        <topology evidence="1">Lipid-anchor</topology>
    </subcellularLocation>
</comment>
<keyword evidence="4" id="KW-1185">Reference proteome</keyword>